<protein>
    <recommendedName>
        <fullName evidence="4 11">Diacylglycerol O-acyltransferase</fullName>
        <ecNumber evidence="4 11">2.3.1.20</ecNumber>
    </recommendedName>
</protein>
<dbReference type="EMBL" id="CCSD01000049">
    <property type="protein sequence ID" value="CDZ88190.1"/>
    <property type="molecule type" value="Genomic_DNA"/>
</dbReference>
<dbReference type="Pfam" id="PF06974">
    <property type="entry name" value="WS_DGAT_C"/>
    <property type="match status" value="1"/>
</dbReference>
<comment type="catalytic activity">
    <reaction evidence="10 11">
        <text>an acyl-CoA + a 1,2-diacyl-sn-glycerol = a triacyl-sn-glycerol + CoA</text>
        <dbReference type="Rhea" id="RHEA:10868"/>
        <dbReference type="ChEBI" id="CHEBI:17815"/>
        <dbReference type="ChEBI" id="CHEBI:57287"/>
        <dbReference type="ChEBI" id="CHEBI:58342"/>
        <dbReference type="ChEBI" id="CHEBI:64615"/>
        <dbReference type="EC" id="2.3.1.20"/>
    </reaction>
</comment>
<dbReference type="Gene3D" id="3.30.559.30">
    <property type="entry name" value="Nonribosomal peptide synthetase, condensation domain"/>
    <property type="match status" value="1"/>
</dbReference>
<keyword evidence="5 11" id="KW-0444">Lipid biosynthesis</keyword>
<evidence type="ECO:0000256" key="8">
    <source>
        <dbReference type="ARBA" id="ARBA00023098"/>
    </source>
</evidence>
<evidence type="ECO:0000256" key="9">
    <source>
        <dbReference type="ARBA" id="ARBA00023315"/>
    </source>
</evidence>
<evidence type="ECO:0000256" key="4">
    <source>
        <dbReference type="ARBA" id="ARBA00013244"/>
    </source>
</evidence>
<name>A0A098BIZ0_9NOCA</name>
<dbReference type="Gene3D" id="3.30.559.10">
    <property type="entry name" value="Chloramphenicol acetyltransferase-like domain"/>
    <property type="match status" value="1"/>
</dbReference>
<sequence length="468" mass="50915">MAEQRPRFERLSPLDVGNLRVEDRGVPMHVAALVVVDGTPLCDAAGRLRLAAIRDHVERRTRRAPRLRQRLHRPPPGAGPPVWVDDPRFDISYHVRTRALPAPGDEAALVRACAELDEPRLDRSRPLWEMWLLTGRDDETIALLVRLHHVVADGIAALELFGALLDTASVPADEGPADEGQVPVPTPVQVPSVHALVRDNLRRRTTAARHRIRAVRPTVAARRAALRMRQVRALVRRGKTPRVPFDGPVGPHRRLSLVRCDLAEIRRVAHAHGATVNDVVLAAVAAGVRRLLDARGVRDPDLVLTASVAASLRTAEDRSPGNRVGILLVALPVGAGSVAARLAAIARETARLRREPPLQPGGRLLQRWTVRVMRRQRLVNLFVSNLVGPPVPLHFVGARIREMFQIGVVQGNVGLAVGVLSYAGRLNIDLVADAVLVPDLEIVAEGFSAAVDELCAAPIARPEAGRPA</sequence>
<dbReference type="GO" id="GO:0006071">
    <property type="term" value="P:glycerol metabolic process"/>
    <property type="evidence" value="ECO:0007669"/>
    <property type="project" value="UniProtKB-KW"/>
</dbReference>
<feature type="domain" description="O-acyltransferase WSD1 C-terminal" evidence="14">
    <location>
        <begin position="321"/>
        <end position="454"/>
    </location>
</feature>
<keyword evidence="9 11" id="KW-0012">Acyltransferase</keyword>
<dbReference type="eggNOG" id="COG1020">
    <property type="taxonomic scope" value="Bacteria"/>
</dbReference>
<reference evidence="15 16" key="1">
    <citation type="journal article" date="2014" name="Genome Announc.">
        <title>Draft Genome Sequence of Propane- and Butane-Oxidizing Actinobacterium Rhodococcus ruber IEGM 231.</title>
        <authorList>
            <person name="Ivshina I.B."/>
            <person name="Kuyukina M.S."/>
            <person name="Krivoruchko A.V."/>
            <person name="Barbe V."/>
            <person name="Fischer C."/>
        </authorList>
    </citation>
    <scope>NUCLEOTIDE SEQUENCE [LARGE SCALE GENOMIC DNA]</scope>
</reference>
<dbReference type="PANTHER" id="PTHR31650:SF1">
    <property type="entry name" value="WAX ESTER SYNTHASE_DIACYLGLYCEROL ACYLTRANSFERASE 4-RELATED"/>
    <property type="match status" value="1"/>
</dbReference>
<comment type="pathway">
    <text evidence="1 11">Glycerolipid metabolism; triacylglycerol biosynthesis.</text>
</comment>
<keyword evidence="7 11" id="KW-0319">Glycerol metabolism</keyword>
<dbReference type="NCBIfam" id="TIGR02946">
    <property type="entry name" value="acyl_WS_DGAT"/>
    <property type="match status" value="1"/>
</dbReference>
<dbReference type="Proteomes" id="UP000042997">
    <property type="component" value="Unassembled WGS sequence"/>
</dbReference>
<evidence type="ECO:0000313" key="16">
    <source>
        <dbReference type="Proteomes" id="UP000042997"/>
    </source>
</evidence>
<keyword evidence="8 11" id="KW-0443">Lipid metabolism</keyword>
<evidence type="ECO:0000256" key="7">
    <source>
        <dbReference type="ARBA" id="ARBA00022798"/>
    </source>
</evidence>
<dbReference type="UniPathway" id="UPA00282"/>
<feature type="compositionally biased region" description="Basic residues" evidence="12">
    <location>
        <begin position="61"/>
        <end position="73"/>
    </location>
</feature>
<evidence type="ECO:0000259" key="13">
    <source>
        <dbReference type="Pfam" id="PF03007"/>
    </source>
</evidence>
<dbReference type="InterPro" id="IPR023213">
    <property type="entry name" value="CAT-like_dom_sf"/>
</dbReference>
<evidence type="ECO:0000256" key="1">
    <source>
        <dbReference type="ARBA" id="ARBA00004771"/>
    </source>
</evidence>
<evidence type="ECO:0000256" key="10">
    <source>
        <dbReference type="ARBA" id="ARBA00048109"/>
    </source>
</evidence>
<dbReference type="InterPro" id="IPR004255">
    <property type="entry name" value="O-acyltransferase_WSD1_N"/>
</dbReference>
<evidence type="ECO:0000256" key="11">
    <source>
        <dbReference type="RuleBase" id="RU361241"/>
    </source>
</evidence>
<dbReference type="GO" id="GO:0019432">
    <property type="term" value="P:triglyceride biosynthetic process"/>
    <property type="evidence" value="ECO:0007669"/>
    <property type="project" value="UniProtKB-UniPathway"/>
</dbReference>
<dbReference type="RefSeq" id="WP_040271260.1">
    <property type="nucleotide sequence ID" value="NZ_JAJNCM010000034.1"/>
</dbReference>
<comment type="similarity">
    <text evidence="3 11">Belongs to the long-chain O-acyltransferase family.</text>
</comment>
<evidence type="ECO:0000256" key="2">
    <source>
        <dbReference type="ARBA" id="ARBA00005189"/>
    </source>
</evidence>
<evidence type="ECO:0000256" key="12">
    <source>
        <dbReference type="SAM" id="MobiDB-lite"/>
    </source>
</evidence>
<dbReference type="GO" id="GO:0001666">
    <property type="term" value="P:response to hypoxia"/>
    <property type="evidence" value="ECO:0007669"/>
    <property type="project" value="TreeGrafter"/>
</dbReference>
<evidence type="ECO:0000256" key="6">
    <source>
        <dbReference type="ARBA" id="ARBA00022679"/>
    </source>
</evidence>
<dbReference type="InterPro" id="IPR009721">
    <property type="entry name" value="O-acyltransferase_WSD1_C"/>
</dbReference>
<dbReference type="GO" id="GO:0071731">
    <property type="term" value="P:response to nitric oxide"/>
    <property type="evidence" value="ECO:0007669"/>
    <property type="project" value="TreeGrafter"/>
</dbReference>
<proteinExistence type="inferred from homology"/>
<gene>
    <name evidence="15" type="ORF">RHRU231_390107</name>
</gene>
<dbReference type="PANTHER" id="PTHR31650">
    <property type="entry name" value="O-ACYLTRANSFERASE (WSD1-LIKE) FAMILY PROTEIN"/>
    <property type="match status" value="1"/>
</dbReference>
<dbReference type="Pfam" id="PF03007">
    <property type="entry name" value="WS_DGAT_cat"/>
    <property type="match status" value="1"/>
</dbReference>
<dbReference type="GO" id="GO:0005886">
    <property type="term" value="C:plasma membrane"/>
    <property type="evidence" value="ECO:0007669"/>
    <property type="project" value="TreeGrafter"/>
</dbReference>
<dbReference type="AlphaFoldDB" id="A0A098BIZ0"/>
<dbReference type="GO" id="GO:0004144">
    <property type="term" value="F:diacylglycerol O-acyltransferase activity"/>
    <property type="evidence" value="ECO:0007669"/>
    <property type="project" value="UniProtKB-EC"/>
</dbReference>
<dbReference type="InterPro" id="IPR014292">
    <property type="entry name" value="Acyl_transf_WS/DGAT"/>
</dbReference>
<feature type="region of interest" description="Disordered" evidence="12">
    <location>
        <begin position="61"/>
        <end position="81"/>
    </location>
</feature>
<dbReference type="InterPro" id="IPR045034">
    <property type="entry name" value="O-acyltransferase_WSD1-like"/>
</dbReference>
<evidence type="ECO:0000259" key="14">
    <source>
        <dbReference type="Pfam" id="PF06974"/>
    </source>
</evidence>
<evidence type="ECO:0000313" key="15">
    <source>
        <dbReference type="EMBL" id="CDZ88190.1"/>
    </source>
</evidence>
<dbReference type="OrthoDB" id="9810950at2"/>
<accession>A0A098BIZ0</accession>
<evidence type="ECO:0000256" key="5">
    <source>
        <dbReference type="ARBA" id="ARBA00022516"/>
    </source>
</evidence>
<evidence type="ECO:0000256" key="3">
    <source>
        <dbReference type="ARBA" id="ARBA00009587"/>
    </source>
</evidence>
<dbReference type="GO" id="GO:0051701">
    <property type="term" value="P:biological process involved in interaction with host"/>
    <property type="evidence" value="ECO:0007669"/>
    <property type="project" value="TreeGrafter"/>
</dbReference>
<keyword evidence="6 11" id="KW-0808">Transferase</keyword>
<organism evidence="15 16">
    <name type="scientific">Rhodococcus ruber</name>
    <dbReference type="NCBI Taxonomy" id="1830"/>
    <lineage>
        <taxon>Bacteria</taxon>
        <taxon>Bacillati</taxon>
        <taxon>Actinomycetota</taxon>
        <taxon>Actinomycetes</taxon>
        <taxon>Mycobacteriales</taxon>
        <taxon>Nocardiaceae</taxon>
        <taxon>Rhodococcus</taxon>
    </lineage>
</organism>
<feature type="domain" description="O-acyltransferase WSD1-like N-terminal" evidence="13">
    <location>
        <begin position="11"/>
        <end position="280"/>
    </location>
</feature>
<dbReference type="EC" id="2.3.1.20" evidence="4 11"/>
<comment type="pathway">
    <text evidence="2">Lipid metabolism.</text>
</comment>
<dbReference type="SUPFAM" id="SSF52777">
    <property type="entry name" value="CoA-dependent acyltransferases"/>
    <property type="match status" value="2"/>
</dbReference>